<dbReference type="AlphaFoldDB" id="A0AAU6WQ60"/>
<gene>
    <name evidence="2" type="ORF">AAFP95_01085</name>
</gene>
<keyword evidence="3" id="KW-1185">Reference proteome</keyword>
<dbReference type="InterPro" id="IPR025161">
    <property type="entry name" value="IS402-like_dom"/>
</dbReference>
<sequence length="65" mass="7756">MADIPGEFPPWQTVYWYYRQWVKDGTWDNINRLLIANNRMMEDKEWQPTTAIIDSQTTKNTSTST</sequence>
<dbReference type="PANTHER" id="PTHR30007:SF0">
    <property type="entry name" value="TRANSPOSASE"/>
    <property type="match status" value="1"/>
</dbReference>
<evidence type="ECO:0000313" key="2">
    <source>
        <dbReference type="EMBL" id="XAO74699.1"/>
    </source>
</evidence>
<feature type="domain" description="Insertion element IS402-like" evidence="1">
    <location>
        <begin position="3"/>
        <end position="30"/>
    </location>
</feature>
<evidence type="ECO:0000313" key="3">
    <source>
        <dbReference type="Proteomes" id="UP001463665"/>
    </source>
</evidence>
<reference evidence="2 3" key="1">
    <citation type="submission" date="2024-04" db="EMBL/GenBank/DDBJ databases">
        <title>Genome sequencing and assembly of rice foliar adapted Chryseobacterium endophyticum OsEnb-ALM-A6.</title>
        <authorList>
            <person name="Kumar S."/>
            <person name="Javed M."/>
            <person name="Chouhan V."/>
            <person name="Charishma K."/>
            <person name="Patel A."/>
            <person name="Kumar M."/>
            <person name="Sahu K.P."/>
            <person name="Kumar A."/>
        </authorList>
    </citation>
    <scope>NUCLEOTIDE SEQUENCE [LARGE SCALE GENOMIC DNA]</scope>
    <source>
        <strain evidence="2 3">OsEnb-ALM-A6</strain>
    </source>
</reference>
<dbReference type="Pfam" id="PF13340">
    <property type="entry name" value="DUF4096"/>
    <property type="match status" value="1"/>
</dbReference>
<proteinExistence type="predicted"/>
<dbReference type="PANTHER" id="PTHR30007">
    <property type="entry name" value="PHP DOMAIN PROTEIN"/>
    <property type="match status" value="1"/>
</dbReference>
<dbReference type="RefSeq" id="WP_345766719.1">
    <property type="nucleotide sequence ID" value="NZ_CP154834.1"/>
</dbReference>
<protein>
    <submittedName>
        <fullName evidence="2">Transposase</fullName>
    </submittedName>
</protein>
<accession>A0AAU6WQ60</accession>
<evidence type="ECO:0000259" key="1">
    <source>
        <dbReference type="Pfam" id="PF13340"/>
    </source>
</evidence>
<organism evidence="2 3">
    <name type="scientific">Chryseobacterium endophyticum</name>
    <dbReference type="NCBI Taxonomy" id="1854762"/>
    <lineage>
        <taxon>Bacteria</taxon>
        <taxon>Pseudomonadati</taxon>
        <taxon>Bacteroidota</taxon>
        <taxon>Flavobacteriia</taxon>
        <taxon>Flavobacteriales</taxon>
        <taxon>Weeksellaceae</taxon>
        <taxon>Chryseobacterium group</taxon>
        <taxon>Chryseobacterium</taxon>
    </lineage>
</organism>
<name>A0AAU6WQ60_9FLAO</name>
<dbReference type="EMBL" id="CP154834">
    <property type="protein sequence ID" value="XAO74699.1"/>
    <property type="molecule type" value="Genomic_DNA"/>
</dbReference>
<dbReference type="Proteomes" id="UP001463665">
    <property type="component" value="Chromosome"/>
</dbReference>